<feature type="domain" description="Glyoxalase/fosfomycin resistance/dioxygenase" evidence="1">
    <location>
        <begin position="8"/>
        <end position="132"/>
    </location>
</feature>
<dbReference type="InterPro" id="IPR028973">
    <property type="entry name" value="PhnB-like"/>
</dbReference>
<dbReference type="Gene3D" id="3.10.180.10">
    <property type="entry name" value="2,3-Dihydroxybiphenyl 1,2-Dioxygenase, domain 1"/>
    <property type="match status" value="1"/>
</dbReference>
<evidence type="ECO:0000313" key="2">
    <source>
        <dbReference type="EMBL" id="SUN36565.1"/>
    </source>
</evidence>
<dbReference type="Proteomes" id="UP000254082">
    <property type="component" value="Unassembled WGS sequence"/>
</dbReference>
<dbReference type="CDD" id="cd06588">
    <property type="entry name" value="PhnB_like"/>
    <property type="match status" value="1"/>
</dbReference>
<proteinExistence type="predicted"/>
<dbReference type="RefSeq" id="WP_019787602.1">
    <property type="nucleotide sequence ID" value="NZ_UHFA01000002.1"/>
</dbReference>
<dbReference type="Pfam" id="PF00903">
    <property type="entry name" value="Glyoxalase"/>
    <property type="match status" value="1"/>
</dbReference>
<evidence type="ECO:0000259" key="1">
    <source>
        <dbReference type="Pfam" id="PF00903"/>
    </source>
</evidence>
<name>A0A380JF61_STRDO</name>
<accession>A0A380JF61</accession>
<gene>
    <name evidence="2" type="ORF">NCTC11391_01562</name>
</gene>
<dbReference type="InterPro" id="IPR029068">
    <property type="entry name" value="Glyas_Bleomycin-R_OHBP_Dase"/>
</dbReference>
<protein>
    <submittedName>
        <fullName evidence="2">Glyoxalase/bleomycin resistance protein/dioxygenase superfamily protein</fullName>
    </submittedName>
</protein>
<keyword evidence="3" id="KW-1185">Reference proteome</keyword>
<dbReference type="PANTHER" id="PTHR33990:SF1">
    <property type="entry name" value="PROTEIN YJDN"/>
    <property type="match status" value="1"/>
</dbReference>
<dbReference type="OrthoDB" id="9795306at2"/>
<dbReference type="PANTHER" id="PTHR33990">
    <property type="entry name" value="PROTEIN YJDN-RELATED"/>
    <property type="match status" value="1"/>
</dbReference>
<dbReference type="SUPFAM" id="SSF54593">
    <property type="entry name" value="Glyoxalase/Bleomycin resistance protein/Dihydroxybiphenyl dioxygenase"/>
    <property type="match status" value="1"/>
</dbReference>
<dbReference type="GO" id="GO:0051213">
    <property type="term" value="F:dioxygenase activity"/>
    <property type="evidence" value="ECO:0007669"/>
    <property type="project" value="UniProtKB-KW"/>
</dbReference>
<keyword evidence="2" id="KW-0223">Dioxygenase</keyword>
<dbReference type="EMBL" id="UHFA01000002">
    <property type="protein sequence ID" value="SUN36565.1"/>
    <property type="molecule type" value="Genomic_DNA"/>
</dbReference>
<evidence type="ECO:0000313" key="3">
    <source>
        <dbReference type="Proteomes" id="UP000254082"/>
    </source>
</evidence>
<dbReference type="AlphaFoldDB" id="A0A380JF61"/>
<reference evidence="2 3" key="1">
    <citation type="submission" date="2018-06" db="EMBL/GenBank/DDBJ databases">
        <authorList>
            <consortium name="Pathogen Informatics"/>
            <person name="Doyle S."/>
        </authorList>
    </citation>
    <scope>NUCLEOTIDE SEQUENCE [LARGE SCALE GENOMIC DNA]</scope>
    <source>
        <strain evidence="3">NCTC 11391</strain>
    </source>
</reference>
<sequence>MIKAIELYLVTDKDGQAAVDFYAQVFEAKILSKTTFGQAIPDCPEENKDLLLNAQLDINGIRLQISDNNPEGYYVVGNNVSACLQVDDADQARELFDKLAVEARHIEMELQETPWSPAYGIIVDKFGLTWQINTDIGGFVSETVNF</sequence>
<keyword evidence="2" id="KW-0560">Oxidoreductase</keyword>
<dbReference type="InterPro" id="IPR004360">
    <property type="entry name" value="Glyas_Fos-R_dOase_dom"/>
</dbReference>
<organism evidence="2 3">
    <name type="scientific">Streptococcus downei MFe28</name>
    <dbReference type="NCBI Taxonomy" id="764290"/>
    <lineage>
        <taxon>Bacteria</taxon>
        <taxon>Bacillati</taxon>
        <taxon>Bacillota</taxon>
        <taxon>Bacilli</taxon>
        <taxon>Lactobacillales</taxon>
        <taxon>Streptococcaceae</taxon>
        <taxon>Streptococcus</taxon>
    </lineage>
</organism>